<dbReference type="Proteomes" id="UP001597540">
    <property type="component" value="Unassembled WGS sequence"/>
</dbReference>
<dbReference type="Pfam" id="PF00440">
    <property type="entry name" value="TetR_N"/>
    <property type="match status" value="1"/>
</dbReference>
<keyword evidence="1 2" id="KW-0238">DNA-binding</keyword>
<dbReference type="Gene3D" id="1.10.357.10">
    <property type="entry name" value="Tetracycline Repressor, domain 2"/>
    <property type="match status" value="1"/>
</dbReference>
<evidence type="ECO:0000313" key="5">
    <source>
        <dbReference type="Proteomes" id="UP001597540"/>
    </source>
</evidence>
<dbReference type="EMBL" id="JBHUMJ010000002">
    <property type="protein sequence ID" value="MFD2699366.1"/>
    <property type="molecule type" value="Genomic_DNA"/>
</dbReference>
<dbReference type="InterPro" id="IPR001647">
    <property type="entry name" value="HTH_TetR"/>
</dbReference>
<organism evidence="4 5">
    <name type="scientific">Paenibacillus shunpengii</name>
    <dbReference type="NCBI Taxonomy" id="2054424"/>
    <lineage>
        <taxon>Bacteria</taxon>
        <taxon>Bacillati</taxon>
        <taxon>Bacillota</taxon>
        <taxon>Bacilli</taxon>
        <taxon>Bacillales</taxon>
        <taxon>Paenibacillaceae</taxon>
        <taxon>Paenibacillus</taxon>
    </lineage>
</organism>
<dbReference type="PROSITE" id="PS50977">
    <property type="entry name" value="HTH_TETR_2"/>
    <property type="match status" value="1"/>
</dbReference>
<dbReference type="PRINTS" id="PR00455">
    <property type="entry name" value="HTHTETR"/>
</dbReference>
<dbReference type="InterPro" id="IPR036271">
    <property type="entry name" value="Tet_transcr_reg_TetR-rel_C_sf"/>
</dbReference>
<sequence length="196" mass="22441">MLAQVDRRKLIVQAAAQSFALFGYKATTMDQVAKIANVGKGTIYTFFTNKEELFDEILHDVILEMKELAERELDSEQTFVTNLYRILDALLEFRKQHELLIKLSQEVREFGTAQAKAGHEKVEAVITGYLEKQLTTAMDKGEIKPCDPKVVAFIMFKLYIALTSDWNRINEPLSKEEIKQYLQLFLVNGLSQEVMG</sequence>
<feature type="DNA-binding region" description="H-T-H motif" evidence="2">
    <location>
        <begin position="28"/>
        <end position="47"/>
    </location>
</feature>
<evidence type="ECO:0000259" key="3">
    <source>
        <dbReference type="PROSITE" id="PS50977"/>
    </source>
</evidence>
<evidence type="ECO:0000256" key="1">
    <source>
        <dbReference type="ARBA" id="ARBA00023125"/>
    </source>
</evidence>
<accession>A0ABW5SI49</accession>
<dbReference type="SUPFAM" id="SSF46689">
    <property type="entry name" value="Homeodomain-like"/>
    <property type="match status" value="1"/>
</dbReference>
<dbReference type="Gene3D" id="1.10.10.60">
    <property type="entry name" value="Homeodomain-like"/>
    <property type="match status" value="1"/>
</dbReference>
<protein>
    <submittedName>
        <fullName evidence="4">TetR/AcrR family transcriptional regulator</fullName>
    </submittedName>
</protein>
<feature type="domain" description="HTH tetR-type" evidence="3">
    <location>
        <begin position="5"/>
        <end position="65"/>
    </location>
</feature>
<dbReference type="InterPro" id="IPR009057">
    <property type="entry name" value="Homeodomain-like_sf"/>
</dbReference>
<dbReference type="SUPFAM" id="SSF48498">
    <property type="entry name" value="Tetracyclin repressor-like, C-terminal domain"/>
    <property type="match status" value="1"/>
</dbReference>
<dbReference type="InterPro" id="IPR023772">
    <property type="entry name" value="DNA-bd_HTH_TetR-type_CS"/>
</dbReference>
<dbReference type="PANTHER" id="PTHR43479">
    <property type="entry name" value="ACREF/ENVCD OPERON REPRESSOR-RELATED"/>
    <property type="match status" value="1"/>
</dbReference>
<name>A0ABW5SI49_9BACL</name>
<evidence type="ECO:0000256" key="2">
    <source>
        <dbReference type="PROSITE-ProRule" id="PRU00335"/>
    </source>
</evidence>
<evidence type="ECO:0000313" key="4">
    <source>
        <dbReference type="EMBL" id="MFD2699366.1"/>
    </source>
</evidence>
<comment type="caution">
    <text evidence="4">The sequence shown here is derived from an EMBL/GenBank/DDBJ whole genome shotgun (WGS) entry which is preliminary data.</text>
</comment>
<proteinExistence type="predicted"/>
<keyword evidence="5" id="KW-1185">Reference proteome</keyword>
<dbReference type="InterPro" id="IPR050624">
    <property type="entry name" value="HTH-type_Tx_Regulator"/>
</dbReference>
<gene>
    <name evidence="4" type="ORF">ACFSVM_02680</name>
</gene>
<dbReference type="RefSeq" id="WP_076312039.1">
    <property type="nucleotide sequence ID" value="NZ_JBHUMJ010000002.1"/>
</dbReference>
<dbReference type="PROSITE" id="PS01081">
    <property type="entry name" value="HTH_TETR_1"/>
    <property type="match status" value="1"/>
</dbReference>
<dbReference type="PANTHER" id="PTHR43479:SF11">
    <property type="entry name" value="ACREF_ENVCD OPERON REPRESSOR-RELATED"/>
    <property type="match status" value="1"/>
</dbReference>
<reference evidence="5" key="1">
    <citation type="journal article" date="2019" name="Int. J. Syst. Evol. Microbiol.">
        <title>The Global Catalogue of Microorganisms (GCM) 10K type strain sequencing project: providing services to taxonomists for standard genome sequencing and annotation.</title>
        <authorList>
            <consortium name="The Broad Institute Genomics Platform"/>
            <consortium name="The Broad Institute Genome Sequencing Center for Infectious Disease"/>
            <person name="Wu L."/>
            <person name="Ma J."/>
        </authorList>
    </citation>
    <scope>NUCLEOTIDE SEQUENCE [LARGE SCALE GENOMIC DNA]</scope>
    <source>
        <strain evidence="5">KCTC 33849</strain>
    </source>
</reference>